<dbReference type="InterPro" id="IPR001452">
    <property type="entry name" value="SH3_domain"/>
</dbReference>
<dbReference type="RefSeq" id="WP_016115486.1">
    <property type="nucleotide sequence ID" value="NZ_CP189809.1"/>
</dbReference>
<evidence type="ECO:0000256" key="1">
    <source>
        <dbReference type="ARBA" id="ARBA00022443"/>
    </source>
</evidence>
<dbReference type="Pfam" id="PF07653">
    <property type="entry name" value="SH3_2"/>
    <property type="match status" value="1"/>
</dbReference>
<dbReference type="Gene3D" id="2.30.30.40">
    <property type="entry name" value="SH3 Domains"/>
    <property type="match status" value="2"/>
</dbReference>
<dbReference type="AlphaFoldDB" id="A0A1Y3MBC4"/>
<dbReference type="Proteomes" id="UP000195321">
    <property type="component" value="Unassembled WGS sequence"/>
</dbReference>
<protein>
    <submittedName>
        <fullName evidence="2">Ligand-binding protein SH3</fullName>
    </submittedName>
</protein>
<organism evidence="2 3">
    <name type="scientific">Bacillus pseudomycoides</name>
    <dbReference type="NCBI Taxonomy" id="64104"/>
    <lineage>
        <taxon>Bacteria</taxon>
        <taxon>Bacillati</taxon>
        <taxon>Bacillota</taxon>
        <taxon>Bacilli</taxon>
        <taxon>Bacillales</taxon>
        <taxon>Bacillaceae</taxon>
        <taxon>Bacillus</taxon>
        <taxon>Bacillus cereus group</taxon>
    </lineage>
</organism>
<evidence type="ECO:0000313" key="2">
    <source>
        <dbReference type="EMBL" id="OUM47729.1"/>
    </source>
</evidence>
<gene>
    <name evidence="2" type="ORF">BW425_16370</name>
</gene>
<proteinExistence type="predicted"/>
<accession>A0A1Y3MBC4</accession>
<reference evidence="2 3" key="1">
    <citation type="submission" date="2017-02" db="EMBL/GenBank/DDBJ databases">
        <title>Bacillus pseudomycoides isolate FSL K6-0042.</title>
        <authorList>
            <person name="Kovac J."/>
        </authorList>
    </citation>
    <scope>NUCLEOTIDE SEQUENCE [LARGE SCALE GENOMIC DNA]</scope>
    <source>
        <strain evidence="2 3">FSL K6-0042</strain>
    </source>
</reference>
<dbReference type="SMART" id="SM00326">
    <property type="entry name" value="SH3"/>
    <property type="match status" value="2"/>
</dbReference>
<name>A0A1Y3MBC4_9BACI</name>
<sequence length="124" mass="14274">MKYVVIQSHASNYPEPISLEKGDQVRVGNVYSGPENWNNWVYCRAEHSGLAGWVPEQIITCENNDSGIVLETYTAKELNVEKGDILIGLKELNGWLWCKKIECEEVGWIPKVNVRLKQKMYFEN</sequence>
<dbReference type="InterPro" id="IPR014593">
    <property type="entry name" value="UCP034961_SH3_2"/>
</dbReference>
<comment type="caution">
    <text evidence="2">The sequence shown here is derived from an EMBL/GenBank/DDBJ whole genome shotgun (WGS) entry which is preliminary data.</text>
</comment>
<keyword evidence="1" id="KW-0728">SH3 domain</keyword>
<dbReference type="InterPro" id="IPR036028">
    <property type="entry name" value="SH3-like_dom_sf"/>
</dbReference>
<evidence type="ECO:0000313" key="3">
    <source>
        <dbReference type="Proteomes" id="UP000195321"/>
    </source>
</evidence>
<dbReference type="PIRSF" id="PIRSF034961">
    <property type="entry name" value="UCP034961_SH3_2"/>
    <property type="match status" value="1"/>
</dbReference>
<dbReference type="EMBL" id="MWPX01000019">
    <property type="protein sequence ID" value="OUM47729.1"/>
    <property type="molecule type" value="Genomic_DNA"/>
</dbReference>
<dbReference type="PROSITE" id="PS50002">
    <property type="entry name" value="SH3"/>
    <property type="match status" value="1"/>
</dbReference>
<dbReference type="SUPFAM" id="SSF50044">
    <property type="entry name" value="SH3-domain"/>
    <property type="match status" value="2"/>
</dbReference>